<dbReference type="PROSITE" id="PS51257">
    <property type="entry name" value="PROKAR_LIPOPROTEIN"/>
    <property type="match status" value="1"/>
</dbReference>
<keyword evidence="4" id="KW-1185">Reference proteome</keyword>
<dbReference type="EMBL" id="JAMSCK010000001">
    <property type="protein sequence ID" value="MCM8568228.1"/>
    <property type="molecule type" value="Genomic_DNA"/>
</dbReference>
<feature type="domain" description="Lipocalin-like" evidence="2">
    <location>
        <begin position="30"/>
        <end position="115"/>
    </location>
</feature>
<proteinExistence type="predicted"/>
<organism evidence="3 4">
    <name type="scientific">Gramella jeungdoensis</name>
    <dbReference type="NCBI Taxonomy" id="708091"/>
    <lineage>
        <taxon>Bacteria</taxon>
        <taxon>Pseudomonadati</taxon>
        <taxon>Bacteroidota</taxon>
        <taxon>Flavobacteriia</taxon>
        <taxon>Flavobacteriales</taxon>
        <taxon>Flavobacteriaceae</taxon>
        <taxon>Christiangramia</taxon>
    </lineage>
</organism>
<evidence type="ECO:0000313" key="4">
    <source>
        <dbReference type="Proteomes" id="UP001155077"/>
    </source>
</evidence>
<sequence length="132" mass="14294">MKKILILFLSLSLFAACSDDDSPSDNGESIVGTWVLVEANNVPGFQVDECSGQSTITFMADNTASSTFYGKNNNDECVSSTDAGAWSKTDSKYTFNVPQLGTVTGTVTFSSETRFTFRPDDLPTSSLVFEKQ</sequence>
<dbReference type="Proteomes" id="UP001155077">
    <property type="component" value="Unassembled WGS sequence"/>
</dbReference>
<evidence type="ECO:0000313" key="3">
    <source>
        <dbReference type="EMBL" id="MCM8568228.1"/>
    </source>
</evidence>
<name>A0ABT0YYM2_9FLAO</name>
<feature type="signal peptide" evidence="1">
    <location>
        <begin position="1"/>
        <end position="15"/>
    </location>
</feature>
<dbReference type="InterPro" id="IPR024311">
    <property type="entry name" value="Lipocalin-like"/>
</dbReference>
<evidence type="ECO:0000256" key="1">
    <source>
        <dbReference type="SAM" id="SignalP"/>
    </source>
</evidence>
<feature type="chain" id="PRO_5046506130" evidence="1">
    <location>
        <begin position="16"/>
        <end position="132"/>
    </location>
</feature>
<keyword evidence="1" id="KW-0732">Signal</keyword>
<dbReference type="RefSeq" id="WP_252110626.1">
    <property type="nucleotide sequence ID" value="NZ_JAMSCK010000001.1"/>
</dbReference>
<accession>A0ABT0YYM2</accession>
<gene>
    <name evidence="3" type="ORF">NE848_02495</name>
</gene>
<reference evidence="3" key="1">
    <citation type="submission" date="2022-06" db="EMBL/GenBank/DDBJ databases">
        <title>Gramella sediminis sp. nov., isolated from deep-sea sediment of the Indian Ocean.</title>
        <authorList>
            <person name="Yang L."/>
        </authorList>
    </citation>
    <scope>NUCLEOTIDE SEQUENCE</scope>
    <source>
        <strain evidence="3">HMD3159</strain>
    </source>
</reference>
<evidence type="ECO:0000259" key="2">
    <source>
        <dbReference type="Pfam" id="PF13648"/>
    </source>
</evidence>
<comment type="caution">
    <text evidence="3">The sequence shown here is derived from an EMBL/GenBank/DDBJ whole genome shotgun (WGS) entry which is preliminary data.</text>
</comment>
<protein>
    <submittedName>
        <fullName evidence="3">Lipocalin family protein</fullName>
    </submittedName>
</protein>
<dbReference type="Pfam" id="PF13648">
    <property type="entry name" value="Lipocalin_4"/>
    <property type="match status" value="1"/>
</dbReference>